<name>A0A2S9SKA9_9BACT</name>
<dbReference type="AlphaFoldDB" id="A0A2S9SKA9"/>
<evidence type="ECO:0000313" key="2">
    <source>
        <dbReference type="Proteomes" id="UP000239065"/>
    </source>
</evidence>
<protein>
    <submittedName>
        <fullName evidence="1">Uncharacterized protein</fullName>
    </submittedName>
</protein>
<sequence length="80" mass="9500">MRELIIILSNLNIDFDNKNLKIYRFDKNKSDVSELKKVVIDINKDSNETVYLITNKEDLFESFNRDIILYNEGTKHGNYI</sequence>
<dbReference type="EMBL" id="NXGJ01000016">
    <property type="protein sequence ID" value="PRM87019.1"/>
    <property type="molecule type" value="Genomic_DNA"/>
</dbReference>
<comment type="caution">
    <text evidence="1">The sequence shown here is derived from an EMBL/GenBank/DDBJ whole genome shotgun (WGS) entry which is preliminary data.</text>
</comment>
<organism evidence="1 2">
    <name type="scientific">Aliarcobacter cryaerophilus</name>
    <dbReference type="NCBI Taxonomy" id="28198"/>
    <lineage>
        <taxon>Bacteria</taxon>
        <taxon>Pseudomonadati</taxon>
        <taxon>Campylobacterota</taxon>
        <taxon>Epsilonproteobacteria</taxon>
        <taxon>Campylobacterales</taxon>
        <taxon>Arcobacteraceae</taxon>
        <taxon>Aliarcobacter</taxon>
    </lineage>
</organism>
<evidence type="ECO:0000313" key="1">
    <source>
        <dbReference type="EMBL" id="PRM87019.1"/>
    </source>
</evidence>
<gene>
    <name evidence="1" type="ORF">CJ669_09870</name>
</gene>
<reference evidence="1 2" key="1">
    <citation type="submission" date="2017-09" db="EMBL/GenBank/DDBJ databases">
        <title>Reassesment of A. cryaerophilus.</title>
        <authorList>
            <person name="Perez-Cataluna A."/>
            <person name="Collado L."/>
            <person name="Salgado O."/>
            <person name="Lefinanco V."/>
            <person name="Figueras M.J."/>
        </authorList>
    </citation>
    <scope>NUCLEOTIDE SEQUENCE [LARGE SCALE GENOMIC DNA]</scope>
    <source>
        <strain evidence="1 2">LMG 9861</strain>
    </source>
</reference>
<proteinExistence type="predicted"/>
<dbReference type="RefSeq" id="WP_105909787.1">
    <property type="nucleotide sequence ID" value="NZ_NXGJ01000016.1"/>
</dbReference>
<accession>A0A2S9SKA9</accession>
<dbReference type="Proteomes" id="UP000239065">
    <property type="component" value="Unassembled WGS sequence"/>
</dbReference>